<evidence type="ECO:0000256" key="3">
    <source>
        <dbReference type="RuleBase" id="RU000363"/>
    </source>
</evidence>
<dbReference type="EMBL" id="BTSX01000002">
    <property type="protein sequence ID" value="GMS87019.1"/>
    <property type="molecule type" value="Genomic_DNA"/>
</dbReference>
<protein>
    <recommendedName>
        <fullName evidence="6">Dehydrogenase</fullName>
    </recommendedName>
</protein>
<dbReference type="PANTHER" id="PTHR43544">
    <property type="entry name" value="SHORT-CHAIN DEHYDROGENASE/REDUCTASE"/>
    <property type="match status" value="1"/>
</dbReference>
<dbReference type="Proteomes" id="UP001432027">
    <property type="component" value="Unassembled WGS sequence"/>
</dbReference>
<dbReference type="SUPFAM" id="SSF51735">
    <property type="entry name" value="NAD(P)-binding Rossmann-fold domains"/>
    <property type="match status" value="1"/>
</dbReference>
<dbReference type="InterPro" id="IPR051468">
    <property type="entry name" value="Fungal_SecMetab_SDRs"/>
</dbReference>
<feature type="non-terminal residue" evidence="4">
    <location>
        <position position="1"/>
    </location>
</feature>
<reference evidence="4" key="1">
    <citation type="submission" date="2023-10" db="EMBL/GenBank/DDBJ databases">
        <title>Genome assembly of Pristionchus species.</title>
        <authorList>
            <person name="Yoshida K."/>
            <person name="Sommer R.J."/>
        </authorList>
    </citation>
    <scope>NUCLEOTIDE SEQUENCE</scope>
    <source>
        <strain evidence="4">RS0144</strain>
    </source>
</reference>
<dbReference type="GO" id="GO:0005737">
    <property type="term" value="C:cytoplasm"/>
    <property type="evidence" value="ECO:0007669"/>
    <property type="project" value="TreeGrafter"/>
</dbReference>
<comment type="caution">
    <text evidence="4">The sequence shown here is derived from an EMBL/GenBank/DDBJ whole genome shotgun (WGS) entry which is preliminary data.</text>
</comment>
<dbReference type="CDD" id="cd05325">
    <property type="entry name" value="carb_red_sniffer_like_SDR_c"/>
    <property type="match status" value="1"/>
</dbReference>
<accession>A0AAV5SVU1</accession>
<dbReference type="PRINTS" id="PR00080">
    <property type="entry name" value="SDRFAMILY"/>
</dbReference>
<dbReference type="AlphaFoldDB" id="A0AAV5SVU1"/>
<keyword evidence="5" id="KW-1185">Reference proteome</keyword>
<evidence type="ECO:0000256" key="2">
    <source>
        <dbReference type="ARBA" id="ARBA00023002"/>
    </source>
</evidence>
<sequence>LVTGGASGIGLGFIRHFLALPGVEHVIVASINVDKEEEVNGISDPRLHIFELDVREDESIIALEKKVAAILGDAGLSLLINNAGYGDLYDLDVAPDREKIMNVFNTNTFGPLVMSQVFLPLLRKASIANAFLPIGVNRAAIVNISSGMASMTDNTSGGMVSYRASKTALNSITRTFAHHSIKDGILCVAILPGAVRTRLSQGQGSLSVEESVSLMTKVFDTWTDESNGLYYSKDGGPFPL</sequence>
<name>A0AAV5SVU1_9BILA</name>
<keyword evidence="2" id="KW-0560">Oxidoreductase</keyword>
<dbReference type="PANTHER" id="PTHR43544:SF7">
    <property type="entry name" value="NADB-LER2"/>
    <property type="match status" value="1"/>
</dbReference>
<evidence type="ECO:0000313" key="5">
    <source>
        <dbReference type="Proteomes" id="UP001432027"/>
    </source>
</evidence>
<evidence type="ECO:0008006" key="6">
    <source>
        <dbReference type="Google" id="ProtNLM"/>
    </source>
</evidence>
<gene>
    <name evidence="4" type="ORF">PENTCL1PPCAC_9194</name>
</gene>
<evidence type="ECO:0000313" key="4">
    <source>
        <dbReference type="EMBL" id="GMS87019.1"/>
    </source>
</evidence>
<comment type="similarity">
    <text evidence="3">Belongs to the short-chain dehydrogenases/reductases (SDR) family.</text>
</comment>
<dbReference type="GO" id="GO:0016491">
    <property type="term" value="F:oxidoreductase activity"/>
    <property type="evidence" value="ECO:0007669"/>
    <property type="project" value="UniProtKB-KW"/>
</dbReference>
<proteinExistence type="inferred from homology"/>
<dbReference type="PRINTS" id="PR00081">
    <property type="entry name" value="GDHRDH"/>
</dbReference>
<dbReference type="Gene3D" id="3.40.50.720">
    <property type="entry name" value="NAD(P)-binding Rossmann-like Domain"/>
    <property type="match status" value="1"/>
</dbReference>
<dbReference type="Pfam" id="PF00106">
    <property type="entry name" value="adh_short"/>
    <property type="match status" value="1"/>
</dbReference>
<evidence type="ECO:0000256" key="1">
    <source>
        <dbReference type="ARBA" id="ARBA00022857"/>
    </source>
</evidence>
<keyword evidence="1" id="KW-0521">NADP</keyword>
<dbReference type="InterPro" id="IPR036291">
    <property type="entry name" value="NAD(P)-bd_dom_sf"/>
</dbReference>
<dbReference type="InterPro" id="IPR002347">
    <property type="entry name" value="SDR_fam"/>
</dbReference>
<organism evidence="4 5">
    <name type="scientific">Pristionchus entomophagus</name>
    <dbReference type="NCBI Taxonomy" id="358040"/>
    <lineage>
        <taxon>Eukaryota</taxon>
        <taxon>Metazoa</taxon>
        <taxon>Ecdysozoa</taxon>
        <taxon>Nematoda</taxon>
        <taxon>Chromadorea</taxon>
        <taxon>Rhabditida</taxon>
        <taxon>Rhabditina</taxon>
        <taxon>Diplogasteromorpha</taxon>
        <taxon>Diplogasteroidea</taxon>
        <taxon>Neodiplogasteridae</taxon>
        <taxon>Pristionchus</taxon>
    </lineage>
</organism>